<dbReference type="OrthoDB" id="3800936at2759"/>
<evidence type="ECO:0000313" key="5">
    <source>
        <dbReference type="Proteomes" id="UP000663881"/>
    </source>
</evidence>
<dbReference type="SUPFAM" id="SSF54928">
    <property type="entry name" value="RNA-binding domain, RBD"/>
    <property type="match status" value="1"/>
</dbReference>
<sequence>MKVVLVIENNPSICIEHDKLLIDPLLFNKYNIKYKKVTQNPNEILILSSGILSQSFTQYEILCESIDFALPSWFYDQFTKNCSLCRCKLSSNLNKDESIDLTLYNDETIQGYIQKYLQLNIHQNKDSKSDEDISFLDNINEDFSNHIFMNTNQCKSSNYGEILNMIDTPPSPSSNDQLSKILYLLNLNKKITKNDLRNYFIGSTKIILRQSELPPHVNYAFIFHRTNLQAEYNRKRVINSLPFGSNCKIDFVKSLSQLSNENELNENWNIVVKKIPENGTENNLKIFFFNSNQIKYIPARIIQTSNTKQKILFGYAFLSFTNTEQVDEVMNNAYKYQINNQPLILSYYRNIEK</sequence>
<dbReference type="Proteomes" id="UP000663891">
    <property type="component" value="Unassembled WGS sequence"/>
</dbReference>
<keyword evidence="1" id="KW-0694">RNA-binding</keyword>
<dbReference type="GO" id="GO:0003723">
    <property type="term" value="F:RNA binding"/>
    <property type="evidence" value="ECO:0007669"/>
    <property type="project" value="UniProtKB-UniRule"/>
</dbReference>
<evidence type="ECO:0000259" key="2">
    <source>
        <dbReference type="PROSITE" id="PS50102"/>
    </source>
</evidence>
<dbReference type="InterPro" id="IPR035979">
    <property type="entry name" value="RBD_domain_sf"/>
</dbReference>
<evidence type="ECO:0000313" key="3">
    <source>
        <dbReference type="EMBL" id="CAF1367312.1"/>
    </source>
</evidence>
<dbReference type="InterPro" id="IPR012677">
    <property type="entry name" value="Nucleotide-bd_a/b_plait_sf"/>
</dbReference>
<dbReference type="EMBL" id="CAJNON010000741">
    <property type="protein sequence ID" value="CAF1367312.1"/>
    <property type="molecule type" value="Genomic_DNA"/>
</dbReference>
<evidence type="ECO:0000256" key="1">
    <source>
        <dbReference type="PROSITE-ProRule" id="PRU00176"/>
    </source>
</evidence>
<dbReference type="Pfam" id="PF00076">
    <property type="entry name" value="RRM_1"/>
    <property type="match status" value="1"/>
</dbReference>
<dbReference type="AlphaFoldDB" id="A0A819JZ50"/>
<dbReference type="Gene3D" id="3.30.70.330">
    <property type="match status" value="2"/>
</dbReference>
<evidence type="ECO:0000313" key="4">
    <source>
        <dbReference type="EMBL" id="CAF3937400.1"/>
    </source>
</evidence>
<organism evidence="4 5">
    <name type="scientific">Adineta steineri</name>
    <dbReference type="NCBI Taxonomy" id="433720"/>
    <lineage>
        <taxon>Eukaryota</taxon>
        <taxon>Metazoa</taxon>
        <taxon>Spiralia</taxon>
        <taxon>Gnathifera</taxon>
        <taxon>Rotifera</taxon>
        <taxon>Eurotatoria</taxon>
        <taxon>Bdelloidea</taxon>
        <taxon>Adinetida</taxon>
        <taxon>Adinetidae</taxon>
        <taxon>Adineta</taxon>
    </lineage>
</organism>
<dbReference type="Gene3D" id="2.60.120.650">
    <property type="entry name" value="Cupin"/>
    <property type="match status" value="1"/>
</dbReference>
<comment type="caution">
    <text evidence="4">The sequence shown here is derived from an EMBL/GenBank/DDBJ whole genome shotgun (WGS) entry which is preliminary data.</text>
</comment>
<protein>
    <recommendedName>
        <fullName evidence="2">RRM domain-containing protein</fullName>
    </recommendedName>
</protein>
<dbReference type="EMBL" id="CAJOAY010002271">
    <property type="protein sequence ID" value="CAF3937400.1"/>
    <property type="molecule type" value="Genomic_DNA"/>
</dbReference>
<name>A0A819JZ50_9BILA</name>
<proteinExistence type="predicted"/>
<accession>A0A819JZ50</accession>
<reference evidence="4" key="1">
    <citation type="submission" date="2021-02" db="EMBL/GenBank/DDBJ databases">
        <authorList>
            <person name="Nowell W R."/>
        </authorList>
    </citation>
    <scope>NUCLEOTIDE SEQUENCE</scope>
</reference>
<dbReference type="CDD" id="cd00590">
    <property type="entry name" value="RRM_SF"/>
    <property type="match status" value="1"/>
</dbReference>
<feature type="domain" description="RRM" evidence="2">
    <location>
        <begin position="268"/>
        <end position="350"/>
    </location>
</feature>
<dbReference type="Proteomes" id="UP000663881">
    <property type="component" value="Unassembled WGS sequence"/>
</dbReference>
<dbReference type="InterPro" id="IPR000504">
    <property type="entry name" value="RRM_dom"/>
</dbReference>
<gene>
    <name evidence="4" type="ORF">OKA104_LOCUS26180</name>
    <name evidence="3" type="ORF">VCS650_LOCUS34659</name>
</gene>
<dbReference type="PROSITE" id="PS50102">
    <property type="entry name" value="RRM"/>
    <property type="match status" value="1"/>
</dbReference>